<keyword evidence="3" id="KW-1185">Reference proteome</keyword>
<gene>
    <name evidence="2" type="ORF">HDF17_002156</name>
</gene>
<feature type="compositionally biased region" description="Gly residues" evidence="1">
    <location>
        <begin position="96"/>
        <end position="105"/>
    </location>
</feature>
<name>A0A7Y9PIN0_9BACT</name>
<accession>A0A7Y9PIN0</accession>
<dbReference type="Proteomes" id="UP000589520">
    <property type="component" value="Unassembled WGS sequence"/>
</dbReference>
<evidence type="ECO:0000313" key="2">
    <source>
        <dbReference type="EMBL" id="NYF79836.1"/>
    </source>
</evidence>
<feature type="region of interest" description="Disordered" evidence="1">
    <location>
        <begin position="96"/>
        <end position="117"/>
    </location>
</feature>
<proteinExistence type="predicted"/>
<protein>
    <submittedName>
        <fullName evidence="2">Transposase-like protein</fullName>
    </submittedName>
</protein>
<evidence type="ECO:0000256" key="1">
    <source>
        <dbReference type="SAM" id="MobiDB-lite"/>
    </source>
</evidence>
<reference evidence="2 3" key="1">
    <citation type="submission" date="2020-07" db="EMBL/GenBank/DDBJ databases">
        <title>Genomic Encyclopedia of Type Strains, Phase IV (KMG-V): Genome sequencing to study the core and pangenomes of soil and plant-associated prokaryotes.</title>
        <authorList>
            <person name="Whitman W."/>
        </authorList>
    </citation>
    <scope>NUCLEOTIDE SEQUENCE [LARGE SCALE GENOMIC DNA]</scope>
    <source>
        <strain evidence="2 3">X4EP2</strain>
    </source>
</reference>
<dbReference type="AlphaFoldDB" id="A0A7Y9PIN0"/>
<organism evidence="2 3">
    <name type="scientific">Granulicella arctica</name>
    <dbReference type="NCBI Taxonomy" id="940613"/>
    <lineage>
        <taxon>Bacteria</taxon>
        <taxon>Pseudomonadati</taxon>
        <taxon>Acidobacteriota</taxon>
        <taxon>Terriglobia</taxon>
        <taxon>Terriglobales</taxon>
        <taxon>Acidobacteriaceae</taxon>
        <taxon>Granulicella</taxon>
    </lineage>
</organism>
<evidence type="ECO:0000313" key="3">
    <source>
        <dbReference type="Proteomes" id="UP000589520"/>
    </source>
</evidence>
<sequence length="117" mass="13048">MRKSRLEWTVQRRLIEHFESGSTARTVASLVGVNKSSAAFYFQRQREIIAQESEDAPPIFGEIEVDKSYFEGHRKGKRGCGATGKVLVFGLIKCGGKGLGQGHPGRQGQDPKSHYRR</sequence>
<comment type="caution">
    <text evidence="2">The sequence shown here is derived from an EMBL/GenBank/DDBJ whole genome shotgun (WGS) entry which is preliminary data.</text>
</comment>
<dbReference type="EMBL" id="JACCCW010000002">
    <property type="protein sequence ID" value="NYF79836.1"/>
    <property type="molecule type" value="Genomic_DNA"/>
</dbReference>